<comment type="caution">
    <text evidence="7">The sequence shown here is derived from an EMBL/GenBank/DDBJ whole genome shotgun (WGS) entry which is preliminary data.</text>
</comment>
<evidence type="ECO:0000313" key="8">
    <source>
        <dbReference type="Proteomes" id="UP000708148"/>
    </source>
</evidence>
<evidence type="ECO:0000256" key="2">
    <source>
        <dbReference type="ARBA" id="ARBA00022771"/>
    </source>
</evidence>
<dbReference type="PANTHER" id="PTHR47361">
    <property type="entry name" value="RING/U-BOX SUPERFAMILY PROTEIN"/>
    <property type="match status" value="1"/>
</dbReference>
<keyword evidence="2 4" id="KW-0863">Zinc-finger</keyword>
<accession>A0A8S1IXK6</accession>
<dbReference type="EMBL" id="CAJHUC010000867">
    <property type="protein sequence ID" value="CAD7698658.1"/>
    <property type="molecule type" value="Genomic_DNA"/>
</dbReference>
<organism evidence="7 8">
    <name type="scientific">Ostreobium quekettii</name>
    <dbReference type="NCBI Taxonomy" id="121088"/>
    <lineage>
        <taxon>Eukaryota</taxon>
        <taxon>Viridiplantae</taxon>
        <taxon>Chlorophyta</taxon>
        <taxon>core chlorophytes</taxon>
        <taxon>Ulvophyceae</taxon>
        <taxon>TCBD clade</taxon>
        <taxon>Bryopsidales</taxon>
        <taxon>Ostreobineae</taxon>
        <taxon>Ostreobiaceae</taxon>
        <taxon>Ostreobium</taxon>
    </lineage>
</organism>
<keyword evidence="1" id="KW-0479">Metal-binding</keyword>
<reference evidence="7" key="1">
    <citation type="submission" date="2020-12" db="EMBL/GenBank/DDBJ databases">
        <authorList>
            <person name="Iha C."/>
        </authorList>
    </citation>
    <scope>NUCLEOTIDE SEQUENCE</scope>
</reference>
<dbReference type="InterPro" id="IPR013083">
    <property type="entry name" value="Znf_RING/FYVE/PHD"/>
</dbReference>
<dbReference type="AlphaFoldDB" id="A0A8S1IXK6"/>
<feature type="domain" description="RING-type" evidence="6">
    <location>
        <begin position="54"/>
        <end position="97"/>
    </location>
</feature>
<dbReference type="PROSITE" id="PS00518">
    <property type="entry name" value="ZF_RING_1"/>
    <property type="match status" value="1"/>
</dbReference>
<feature type="region of interest" description="Disordered" evidence="5">
    <location>
        <begin position="203"/>
        <end position="243"/>
    </location>
</feature>
<keyword evidence="8" id="KW-1185">Reference proteome</keyword>
<feature type="compositionally biased region" description="Basic residues" evidence="5">
    <location>
        <begin position="231"/>
        <end position="243"/>
    </location>
</feature>
<dbReference type="InterPro" id="IPR017907">
    <property type="entry name" value="Znf_RING_CS"/>
</dbReference>
<evidence type="ECO:0000256" key="4">
    <source>
        <dbReference type="PROSITE-ProRule" id="PRU00175"/>
    </source>
</evidence>
<dbReference type="PROSITE" id="PS50089">
    <property type="entry name" value="ZF_RING_2"/>
    <property type="match status" value="1"/>
</dbReference>
<dbReference type="InterPro" id="IPR001841">
    <property type="entry name" value="Znf_RING"/>
</dbReference>
<dbReference type="SMART" id="SM00184">
    <property type="entry name" value="RING"/>
    <property type="match status" value="1"/>
</dbReference>
<proteinExistence type="predicted"/>
<evidence type="ECO:0000313" key="7">
    <source>
        <dbReference type="EMBL" id="CAD7698658.1"/>
    </source>
</evidence>
<protein>
    <recommendedName>
        <fullName evidence="6">RING-type domain-containing protein</fullName>
    </recommendedName>
</protein>
<keyword evidence="3" id="KW-0862">Zinc</keyword>
<dbReference type="PANTHER" id="PTHR47361:SF4">
    <property type="entry name" value="RING_U-BOX SUPERFAMILY PROTEIN"/>
    <property type="match status" value="1"/>
</dbReference>
<dbReference type="OrthoDB" id="1935339at2759"/>
<dbReference type="Pfam" id="PF13639">
    <property type="entry name" value="zf-RING_2"/>
    <property type="match status" value="1"/>
</dbReference>
<dbReference type="Gene3D" id="3.30.40.10">
    <property type="entry name" value="Zinc/RING finger domain, C3HC4 (zinc finger)"/>
    <property type="match status" value="1"/>
</dbReference>
<evidence type="ECO:0000259" key="6">
    <source>
        <dbReference type="PROSITE" id="PS50089"/>
    </source>
</evidence>
<dbReference type="SUPFAM" id="SSF57850">
    <property type="entry name" value="RING/U-box"/>
    <property type="match status" value="1"/>
</dbReference>
<evidence type="ECO:0000256" key="1">
    <source>
        <dbReference type="ARBA" id="ARBA00022723"/>
    </source>
</evidence>
<evidence type="ECO:0000256" key="5">
    <source>
        <dbReference type="SAM" id="MobiDB-lite"/>
    </source>
</evidence>
<dbReference type="Proteomes" id="UP000708148">
    <property type="component" value="Unassembled WGS sequence"/>
</dbReference>
<evidence type="ECO:0000256" key="3">
    <source>
        <dbReference type="ARBA" id="ARBA00022833"/>
    </source>
</evidence>
<sequence>MAAPSRAATGEGPALGADGVLCASPGRTCASTSEQHEGAGDWGASCECPTEGSCPICLQPIALVDLATVKDCGHAYCVYCILEWASVKEPATCPQCKREFSVLCCLRELDGTVTDGLHEESVCMLQRALWVQRRPAVEGADSSAPQGRQGPDDVFDDDYTYEVDDTEDYYFSNAAGSARIVLGNRRFGKNGYMRAGRVYAQPSVHDKNCQGGGQGKAQPGRPDSGQQQQGRRARRRAKRAEYD</sequence>
<gene>
    <name evidence="7" type="ORF">OSTQU699_LOCUS4019</name>
</gene>
<name>A0A8S1IXK6_9CHLO</name>
<dbReference type="GO" id="GO:0008270">
    <property type="term" value="F:zinc ion binding"/>
    <property type="evidence" value="ECO:0007669"/>
    <property type="project" value="UniProtKB-KW"/>
</dbReference>
<feature type="region of interest" description="Disordered" evidence="5">
    <location>
        <begin position="137"/>
        <end position="157"/>
    </location>
</feature>